<name>A0A1Y4Q9G3_9FIRM</name>
<comment type="activity regulation">
    <text evidence="15">Allosterically activated by ADP and other diphosphonucleosides, and allosterically inhibited by phosphoenolpyruvate.</text>
</comment>
<feature type="binding site" description="in other chain" evidence="15">
    <location>
        <begin position="170"/>
        <end position="172"/>
    </location>
    <ligand>
        <name>substrate</name>
        <note>ligand shared between dimeric partners</note>
    </ligand>
</feature>
<comment type="cofactor">
    <cofactor evidence="1 15">
        <name>Mg(2+)</name>
        <dbReference type="ChEBI" id="CHEBI:18420"/>
    </cofactor>
</comment>
<comment type="subcellular location">
    <subcellularLocation>
        <location evidence="3 15">Cytoplasm</location>
    </subcellularLocation>
</comment>
<proteinExistence type="inferred from homology"/>
<comment type="similarity">
    <text evidence="15">Belongs to the phosphofructokinase type A (PFKA) family. ATP-dependent PFK group I subfamily. Prokaryotic clade 'B1' sub-subfamily.</text>
</comment>
<evidence type="ECO:0000256" key="1">
    <source>
        <dbReference type="ARBA" id="ARBA00001946"/>
    </source>
</evidence>
<evidence type="ECO:0000313" key="17">
    <source>
        <dbReference type="EMBL" id="HJF39609.1"/>
    </source>
</evidence>
<feature type="binding site" description="in other chain" evidence="15">
    <location>
        <position position="155"/>
    </location>
    <ligand>
        <name>ADP</name>
        <dbReference type="ChEBI" id="CHEBI:456216"/>
        <note>allosteric activator; ligand shared between dimeric partners</note>
    </ligand>
</feature>
<dbReference type="RefSeq" id="WP_087258235.1">
    <property type="nucleotide sequence ID" value="NZ_CAJFOD010000064.1"/>
</dbReference>
<dbReference type="GO" id="GO:0048029">
    <property type="term" value="F:monosaccharide binding"/>
    <property type="evidence" value="ECO:0007669"/>
    <property type="project" value="TreeGrafter"/>
</dbReference>
<dbReference type="GO" id="GO:0070095">
    <property type="term" value="F:fructose-6-phosphate binding"/>
    <property type="evidence" value="ECO:0007669"/>
    <property type="project" value="TreeGrafter"/>
</dbReference>
<feature type="binding site" description="in other chain" evidence="15">
    <location>
        <begin position="186"/>
        <end position="188"/>
    </location>
    <ligand>
        <name>ADP</name>
        <dbReference type="ChEBI" id="CHEBI:456216"/>
        <note>allosteric activator; ligand shared between dimeric partners</note>
    </ligand>
</feature>
<dbReference type="PROSITE" id="PS00433">
    <property type="entry name" value="PHOSPHOFRUCTOKINASE"/>
    <property type="match status" value="1"/>
</dbReference>
<evidence type="ECO:0000313" key="18">
    <source>
        <dbReference type="EMBL" id="OUQ03610.1"/>
    </source>
</evidence>
<dbReference type="InterPro" id="IPR012003">
    <property type="entry name" value="ATP_PFK_prok-type"/>
</dbReference>
<keyword evidence="13 15" id="KW-0324">Glycolysis</keyword>
<feature type="binding site" description="in other chain" evidence="15">
    <location>
        <begin position="214"/>
        <end position="216"/>
    </location>
    <ligand>
        <name>ADP</name>
        <dbReference type="ChEBI" id="CHEBI:456216"/>
        <note>allosteric activator; ligand shared between dimeric partners</note>
    </ligand>
</feature>
<dbReference type="Proteomes" id="UP000749320">
    <property type="component" value="Unassembled WGS sequence"/>
</dbReference>
<reference evidence="17" key="3">
    <citation type="journal article" date="2021" name="PeerJ">
        <title>Extensive microbial diversity within the chicken gut microbiome revealed by metagenomics and culture.</title>
        <authorList>
            <person name="Gilroy R."/>
            <person name="Ravi A."/>
            <person name="Getino M."/>
            <person name="Pursley I."/>
            <person name="Horton D.L."/>
            <person name="Alikhan N.F."/>
            <person name="Baker D."/>
            <person name="Gharbi K."/>
            <person name="Hall N."/>
            <person name="Watson M."/>
            <person name="Adriaenssens E.M."/>
            <person name="Foster-Nyarko E."/>
            <person name="Jarju S."/>
            <person name="Secka A."/>
            <person name="Antonio M."/>
            <person name="Oren A."/>
            <person name="Chaudhuri R.R."/>
            <person name="La Ragione R."/>
            <person name="Hildebrand F."/>
            <person name="Pallen M.J."/>
        </authorList>
    </citation>
    <scope>NUCLEOTIDE SEQUENCE</scope>
    <source>
        <strain evidence="17">CHK193-16274</strain>
    </source>
</reference>
<feature type="binding site" evidence="15">
    <location>
        <position position="104"/>
    </location>
    <ligand>
        <name>Mg(2+)</name>
        <dbReference type="ChEBI" id="CHEBI:18420"/>
        <note>catalytic</note>
    </ligand>
</feature>
<dbReference type="Pfam" id="PF00365">
    <property type="entry name" value="PFK"/>
    <property type="match status" value="1"/>
</dbReference>
<reference evidence="19" key="1">
    <citation type="submission" date="2017-04" db="EMBL/GenBank/DDBJ databases">
        <title>Function of individual gut microbiota members based on whole genome sequencing of pure cultures obtained from chicken caecum.</title>
        <authorList>
            <person name="Medvecky M."/>
            <person name="Cejkova D."/>
            <person name="Polansky O."/>
            <person name="Karasova D."/>
            <person name="Kubasova T."/>
            <person name="Cizek A."/>
            <person name="Rychlik I."/>
        </authorList>
    </citation>
    <scope>NUCLEOTIDE SEQUENCE [LARGE SCALE GENOMIC DNA]</scope>
    <source>
        <strain evidence="19">An149</strain>
    </source>
</reference>
<evidence type="ECO:0000256" key="15">
    <source>
        <dbReference type="HAMAP-Rule" id="MF_00339"/>
    </source>
</evidence>
<dbReference type="InterPro" id="IPR022953">
    <property type="entry name" value="ATP_PFK"/>
</dbReference>
<feature type="binding site" evidence="15">
    <location>
        <position position="163"/>
    </location>
    <ligand>
        <name>substrate</name>
        <note>ligand shared between dimeric partners</note>
    </ligand>
</feature>
<reference evidence="18" key="2">
    <citation type="journal article" date="2018" name="BMC Genomics">
        <title>Whole genome sequencing and function prediction of 133 gut anaerobes isolated from chicken caecum in pure cultures.</title>
        <authorList>
            <person name="Medvecky M."/>
            <person name="Cejkova D."/>
            <person name="Polansky O."/>
            <person name="Karasova D."/>
            <person name="Kubasova T."/>
            <person name="Cizek A."/>
            <person name="Rychlik I."/>
        </authorList>
    </citation>
    <scope>NUCLEOTIDE SEQUENCE</scope>
    <source>
        <strain evidence="18">An149</strain>
    </source>
</reference>
<accession>A0A1Y4Q9G3</accession>
<keyword evidence="9 15" id="KW-0547">Nucleotide-binding</keyword>
<evidence type="ECO:0000313" key="19">
    <source>
        <dbReference type="Proteomes" id="UP000196258"/>
    </source>
</evidence>
<feature type="binding site" evidence="15">
    <location>
        <position position="244"/>
    </location>
    <ligand>
        <name>substrate</name>
        <note>ligand shared between dimeric partners</note>
    </ligand>
</feature>
<keyword evidence="5 15" id="KW-0963">Cytoplasm</keyword>
<dbReference type="FunFam" id="3.40.50.450:FF:000001">
    <property type="entry name" value="ATP-dependent 6-phosphofructokinase"/>
    <property type="match status" value="1"/>
</dbReference>
<evidence type="ECO:0000256" key="4">
    <source>
        <dbReference type="ARBA" id="ARBA00004679"/>
    </source>
</evidence>
<feature type="binding site" evidence="15">
    <location>
        <begin position="22"/>
        <end position="26"/>
    </location>
    <ligand>
        <name>ADP</name>
        <dbReference type="ChEBI" id="CHEBI:456216"/>
        <note>allosteric activator; ligand shared between dimeric partners</note>
    </ligand>
</feature>
<sequence length="319" mass="34476">MVKCIGVLTSGGDAPGMNAAVRAVARTCLNKGIEVYGVRLGYKGLYEGDFIKFDRHSTRNIINLGGTILKSARFPEFKDPEIRKAAIEQMKKVGMEALVVIGGDGSYTGALKLTEMGINCIGIPGTIDNDIPNTDCTIGFDTALNTIVDALDRLRDTSSSHQRCTILEVMGRRCGDLAINAGIAAGAEMIITSEIGFDEKQVIERLKASKKSDKKHAIVVITEHITDVNELAKKIEAETGFETRANVLGHMQRGGRPSARDRVLASRMGVYAVELLEAGKGGLCVSVVNGEIKGLDIIETLSQKRKTDFGIYEDAMKLR</sequence>
<comment type="subunit">
    <text evidence="15">Homotetramer.</text>
</comment>
<dbReference type="GO" id="GO:0030388">
    <property type="term" value="P:fructose 1,6-bisphosphate metabolic process"/>
    <property type="evidence" value="ECO:0007669"/>
    <property type="project" value="TreeGrafter"/>
</dbReference>
<dbReference type="GO" id="GO:0046872">
    <property type="term" value="F:metal ion binding"/>
    <property type="evidence" value="ECO:0007669"/>
    <property type="project" value="UniProtKB-KW"/>
</dbReference>
<dbReference type="PANTHER" id="PTHR13697">
    <property type="entry name" value="PHOSPHOFRUCTOKINASE"/>
    <property type="match status" value="1"/>
</dbReference>
<dbReference type="UniPathway" id="UPA00109">
    <property type="reaction ID" value="UER00182"/>
</dbReference>
<dbReference type="EC" id="2.7.1.11" evidence="15"/>
<feature type="binding site" description="in other chain" evidence="15">
    <location>
        <position position="223"/>
    </location>
    <ligand>
        <name>substrate</name>
        <note>ligand shared between dimeric partners</note>
    </ligand>
</feature>
<dbReference type="GO" id="GO:0061621">
    <property type="term" value="P:canonical glycolysis"/>
    <property type="evidence" value="ECO:0007669"/>
    <property type="project" value="TreeGrafter"/>
</dbReference>
<evidence type="ECO:0000256" key="8">
    <source>
        <dbReference type="ARBA" id="ARBA00022723"/>
    </source>
</evidence>
<comment type="pathway">
    <text evidence="4 15">Carbohydrate degradation; glycolysis; D-glyceraldehyde 3-phosphate and glycerone phosphate from D-glucose: step 3/4.</text>
</comment>
<dbReference type="NCBIfam" id="TIGR02482">
    <property type="entry name" value="PFKA_ATP"/>
    <property type="match status" value="1"/>
</dbReference>
<evidence type="ECO:0000259" key="16">
    <source>
        <dbReference type="Pfam" id="PF00365"/>
    </source>
</evidence>
<protein>
    <recommendedName>
        <fullName evidence="15">ATP-dependent 6-phosphofructokinase</fullName>
        <shortName evidence="15">ATP-PFK</shortName>
        <shortName evidence="15">Phosphofructokinase</shortName>
        <ecNumber evidence="15">2.7.1.11</ecNumber>
    </recommendedName>
    <alternativeName>
        <fullName evidence="15">Phosphohexokinase</fullName>
    </alternativeName>
</protein>
<keyword evidence="11 15" id="KW-0067">ATP-binding</keyword>
<dbReference type="GO" id="GO:0042802">
    <property type="term" value="F:identical protein binding"/>
    <property type="evidence" value="ECO:0007669"/>
    <property type="project" value="TreeGrafter"/>
</dbReference>
<comment type="caution">
    <text evidence="15">Lacks conserved residue(s) required for the propagation of feature annotation.</text>
</comment>
<dbReference type="InterPro" id="IPR035966">
    <property type="entry name" value="PKF_sf"/>
</dbReference>
<dbReference type="EMBL" id="DYWV01000057">
    <property type="protein sequence ID" value="HJF39609.1"/>
    <property type="molecule type" value="Genomic_DNA"/>
</dbReference>
<keyword evidence="7 15" id="KW-0808">Transferase</keyword>
<evidence type="ECO:0000256" key="14">
    <source>
        <dbReference type="ARBA" id="ARBA00048070"/>
    </source>
</evidence>
<keyword evidence="8 15" id="KW-0479">Metal-binding</keyword>
<dbReference type="GO" id="GO:0003872">
    <property type="term" value="F:6-phosphofructokinase activity"/>
    <property type="evidence" value="ECO:0007669"/>
    <property type="project" value="UniProtKB-UniRule"/>
</dbReference>
<evidence type="ECO:0000256" key="9">
    <source>
        <dbReference type="ARBA" id="ARBA00022741"/>
    </source>
</evidence>
<evidence type="ECO:0000256" key="13">
    <source>
        <dbReference type="ARBA" id="ARBA00023152"/>
    </source>
</evidence>
<dbReference type="PANTHER" id="PTHR13697:SF4">
    <property type="entry name" value="ATP-DEPENDENT 6-PHOSPHOFRUCTOKINASE"/>
    <property type="match status" value="1"/>
</dbReference>
<evidence type="ECO:0000256" key="10">
    <source>
        <dbReference type="ARBA" id="ARBA00022777"/>
    </source>
</evidence>
<evidence type="ECO:0000256" key="12">
    <source>
        <dbReference type="ARBA" id="ARBA00022842"/>
    </source>
</evidence>
<feature type="binding site" evidence="15">
    <location>
        <begin position="103"/>
        <end position="106"/>
    </location>
    <ligand>
        <name>ATP</name>
        <dbReference type="ChEBI" id="CHEBI:30616"/>
    </ligand>
</feature>
<reference evidence="17" key="4">
    <citation type="submission" date="2021-09" db="EMBL/GenBank/DDBJ databases">
        <authorList>
            <person name="Gilroy R."/>
        </authorList>
    </citation>
    <scope>NUCLEOTIDE SEQUENCE</scope>
    <source>
        <strain evidence="17">CHK193-16274</strain>
    </source>
</reference>
<dbReference type="PRINTS" id="PR00476">
    <property type="entry name" value="PHFRCTKINASE"/>
</dbReference>
<dbReference type="EMBL" id="NFLB01000018">
    <property type="protein sequence ID" value="OUQ03610.1"/>
    <property type="molecule type" value="Genomic_DNA"/>
</dbReference>
<feature type="binding site" evidence="15">
    <location>
        <begin position="73"/>
        <end position="74"/>
    </location>
    <ligand>
        <name>ATP</name>
        <dbReference type="ChEBI" id="CHEBI:30616"/>
    </ligand>
</feature>
<evidence type="ECO:0000256" key="2">
    <source>
        <dbReference type="ARBA" id="ARBA00002659"/>
    </source>
</evidence>
<comment type="function">
    <text evidence="2 15">Catalyzes the phosphorylation of D-fructose 6-phosphate to fructose 1,6-bisphosphate by ATP, the first committing step of glycolysis.</text>
</comment>
<dbReference type="FunFam" id="3.40.50.460:FF:000002">
    <property type="entry name" value="ATP-dependent 6-phosphofructokinase"/>
    <property type="match status" value="1"/>
</dbReference>
<dbReference type="InterPro" id="IPR000023">
    <property type="entry name" value="Phosphofructokinase_dom"/>
</dbReference>
<feature type="domain" description="Phosphofructokinase" evidence="16">
    <location>
        <begin position="5"/>
        <end position="276"/>
    </location>
</feature>
<evidence type="ECO:0000256" key="5">
    <source>
        <dbReference type="ARBA" id="ARBA00022490"/>
    </source>
</evidence>
<comment type="caution">
    <text evidence="18">The sequence shown here is derived from an EMBL/GenBank/DDBJ whole genome shotgun (WGS) entry which is preliminary data.</text>
</comment>
<dbReference type="InterPro" id="IPR015912">
    <property type="entry name" value="Phosphofructokinase_CS"/>
</dbReference>
<evidence type="ECO:0000256" key="6">
    <source>
        <dbReference type="ARBA" id="ARBA00022533"/>
    </source>
</evidence>
<keyword evidence="6 15" id="KW-0021">Allosteric enzyme</keyword>
<feature type="active site" description="Proton acceptor" evidence="15">
    <location>
        <position position="128"/>
    </location>
</feature>
<organism evidence="18 19">
    <name type="scientific">Thomasclavelia spiroformis</name>
    <dbReference type="NCBI Taxonomy" id="29348"/>
    <lineage>
        <taxon>Bacteria</taxon>
        <taxon>Bacillati</taxon>
        <taxon>Bacillota</taxon>
        <taxon>Erysipelotrichia</taxon>
        <taxon>Erysipelotrichales</taxon>
        <taxon>Coprobacillaceae</taxon>
        <taxon>Thomasclavelia</taxon>
    </lineage>
</organism>
<dbReference type="GO" id="GO:0005945">
    <property type="term" value="C:6-phosphofructokinase complex"/>
    <property type="evidence" value="ECO:0007669"/>
    <property type="project" value="TreeGrafter"/>
</dbReference>
<dbReference type="HAMAP" id="MF_00339">
    <property type="entry name" value="Phosphofructokinase_I_B1"/>
    <property type="match status" value="1"/>
</dbReference>
<comment type="catalytic activity">
    <reaction evidence="14 15">
        <text>beta-D-fructose 6-phosphate + ATP = beta-D-fructose 1,6-bisphosphate + ADP + H(+)</text>
        <dbReference type="Rhea" id="RHEA:16109"/>
        <dbReference type="ChEBI" id="CHEBI:15378"/>
        <dbReference type="ChEBI" id="CHEBI:30616"/>
        <dbReference type="ChEBI" id="CHEBI:32966"/>
        <dbReference type="ChEBI" id="CHEBI:57634"/>
        <dbReference type="ChEBI" id="CHEBI:456216"/>
        <dbReference type="EC" id="2.7.1.11"/>
    </reaction>
</comment>
<evidence type="ECO:0000256" key="7">
    <source>
        <dbReference type="ARBA" id="ARBA00022679"/>
    </source>
</evidence>
<feature type="binding site" description="in other chain" evidence="15">
    <location>
        <begin position="250"/>
        <end position="253"/>
    </location>
    <ligand>
        <name>substrate</name>
        <note>ligand shared between dimeric partners</note>
    </ligand>
</feature>
<dbReference type="GO" id="GO:0006002">
    <property type="term" value="P:fructose 6-phosphate metabolic process"/>
    <property type="evidence" value="ECO:0007669"/>
    <property type="project" value="UniProtKB-UniRule"/>
</dbReference>
<evidence type="ECO:0000256" key="11">
    <source>
        <dbReference type="ARBA" id="ARBA00022840"/>
    </source>
</evidence>
<dbReference type="Proteomes" id="UP000196258">
    <property type="component" value="Unassembled WGS sequence"/>
</dbReference>
<evidence type="ECO:0000256" key="3">
    <source>
        <dbReference type="ARBA" id="ARBA00004496"/>
    </source>
</evidence>
<feature type="binding site" evidence="15">
    <location>
        <position position="12"/>
    </location>
    <ligand>
        <name>ATP</name>
        <dbReference type="ChEBI" id="CHEBI:30616"/>
    </ligand>
</feature>
<dbReference type="NCBIfam" id="NF002872">
    <property type="entry name" value="PRK03202.1"/>
    <property type="match status" value="1"/>
</dbReference>
<dbReference type="Gene3D" id="3.40.50.460">
    <property type="entry name" value="Phosphofructokinase domain"/>
    <property type="match status" value="1"/>
</dbReference>
<dbReference type="AlphaFoldDB" id="A0A1Y4Q9G3"/>
<dbReference type="SUPFAM" id="SSF53784">
    <property type="entry name" value="Phosphofructokinase"/>
    <property type="match status" value="1"/>
</dbReference>
<dbReference type="InterPro" id="IPR012828">
    <property type="entry name" value="PFKA_ATP_prok"/>
</dbReference>
<dbReference type="GO" id="GO:0005524">
    <property type="term" value="F:ATP binding"/>
    <property type="evidence" value="ECO:0007669"/>
    <property type="project" value="UniProtKB-UniRule"/>
</dbReference>
<keyword evidence="12 15" id="KW-0460">Magnesium</keyword>
<dbReference type="PIRSF" id="PIRSF000532">
    <property type="entry name" value="ATP_PFK_prok"/>
    <property type="match status" value="1"/>
</dbReference>
<dbReference type="GO" id="GO:0016208">
    <property type="term" value="F:AMP binding"/>
    <property type="evidence" value="ECO:0007669"/>
    <property type="project" value="TreeGrafter"/>
</dbReference>
<keyword evidence="10 15" id="KW-0418">Kinase</keyword>
<gene>
    <name evidence="15 17" type="primary">pfkA</name>
    <name evidence="18" type="ORF">B5E91_12400</name>
    <name evidence="17" type="ORF">K8V91_01680</name>
</gene>
<feature type="binding site" description="in other chain" evidence="15">
    <location>
        <begin position="126"/>
        <end position="128"/>
    </location>
    <ligand>
        <name>substrate</name>
        <note>ligand shared between dimeric partners</note>
    </ligand>
</feature>
<dbReference type="Gene3D" id="3.40.50.450">
    <property type="match status" value="1"/>
</dbReference>